<name>A0A099I8U0_CLOIN</name>
<dbReference type="SFLD" id="SFLDG01060">
    <property type="entry name" value="BATS_domain_containing"/>
    <property type="match status" value="1"/>
</dbReference>
<dbReference type="PROSITE" id="PS51918">
    <property type="entry name" value="RADICAL_SAM"/>
    <property type="match status" value="1"/>
</dbReference>
<evidence type="ECO:0000256" key="1">
    <source>
        <dbReference type="ARBA" id="ARBA00022485"/>
    </source>
</evidence>
<comment type="cofactor">
    <cofactor evidence="6">
        <name>[2Fe-2S] cluster</name>
        <dbReference type="ChEBI" id="CHEBI:190135"/>
    </cofactor>
</comment>
<dbReference type="PANTHER" id="PTHR43726:SF1">
    <property type="entry name" value="BIOTIN SYNTHASE"/>
    <property type="match status" value="1"/>
</dbReference>
<feature type="binding site" evidence="8">
    <location>
        <position position="186"/>
    </location>
    <ligand>
        <name>S-adenosyl-L-methionine</name>
        <dbReference type="ChEBI" id="CHEBI:59789"/>
    </ligand>
</feature>
<evidence type="ECO:0000256" key="3">
    <source>
        <dbReference type="ARBA" id="ARBA00022723"/>
    </source>
</evidence>
<dbReference type="AlphaFoldDB" id="A0A099I8U0"/>
<dbReference type="Gene3D" id="3.20.20.70">
    <property type="entry name" value="Aldolase class I"/>
    <property type="match status" value="1"/>
</dbReference>
<comment type="cofactor">
    <cofactor evidence="7">
        <name>[4Fe-4S] cluster</name>
        <dbReference type="ChEBI" id="CHEBI:49883"/>
    </cofactor>
    <text evidence="7">Binds 1 [4Fe-4S] cluster. The cluster is coordinated with 3 cysteines and an exchangeable S-adenosyl-L-methionine.</text>
</comment>
<dbReference type="GO" id="GO:0042364">
    <property type="term" value="P:water-soluble vitamin biosynthetic process"/>
    <property type="evidence" value="ECO:0007669"/>
    <property type="project" value="UniProtKB-ARBA"/>
</dbReference>
<evidence type="ECO:0000256" key="4">
    <source>
        <dbReference type="ARBA" id="ARBA00023004"/>
    </source>
</evidence>
<keyword evidence="4 7" id="KW-0408">Iron</keyword>
<gene>
    <name evidence="10" type="ORF">CIAN88_04310</name>
</gene>
<organism evidence="10 11">
    <name type="scientific">Clostridium innocuum</name>
    <dbReference type="NCBI Taxonomy" id="1522"/>
    <lineage>
        <taxon>Bacteria</taxon>
        <taxon>Bacillati</taxon>
        <taxon>Bacillota</taxon>
        <taxon>Clostridia</taxon>
        <taxon>Eubacteriales</taxon>
        <taxon>Clostridiaceae</taxon>
        <taxon>Clostridium</taxon>
    </lineage>
</organism>
<dbReference type="PANTHER" id="PTHR43726">
    <property type="entry name" value="3-METHYLORNITHINE SYNTHASE"/>
    <property type="match status" value="1"/>
</dbReference>
<evidence type="ECO:0000256" key="7">
    <source>
        <dbReference type="PIRSR" id="PIRSR004762-1"/>
    </source>
</evidence>
<keyword evidence="3" id="KW-0479">Metal-binding</keyword>
<dbReference type="SFLD" id="SFLDF00348">
    <property type="entry name" value="FeFe_hydrogenase_maturase_(Hyd"/>
    <property type="match status" value="1"/>
</dbReference>
<dbReference type="GO" id="GO:0016740">
    <property type="term" value="F:transferase activity"/>
    <property type="evidence" value="ECO:0007669"/>
    <property type="project" value="TreeGrafter"/>
</dbReference>
<dbReference type="GO" id="GO:0046872">
    <property type="term" value="F:metal ion binding"/>
    <property type="evidence" value="ECO:0007669"/>
    <property type="project" value="UniProtKB-KW"/>
</dbReference>
<dbReference type="InterPro" id="IPR034422">
    <property type="entry name" value="HydE/PylB-like"/>
</dbReference>
<dbReference type="SMART" id="SM00876">
    <property type="entry name" value="BATS"/>
    <property type="match status" value="1"/>
</dbReference>
<dbReference type="InterPro" id="IPR007197">
    <property type="entry name" value="rSAM"/>
</dbReference>
<sequence>MDNVSFLIEKLYMEGWLRDEEFLEVLIHHGENEIRNLLAEYARKTAHRYYGNKVYTRGLIEFSNYCRNDCYYCGIRRSNSHAQRYRLKKEDILTCCDEGYNLGFRTFVLQSGEDGYYTDELLIEIITDIKRQYPDCAITLSLGEKEKESYQRYYDAGADRYLLRHETSNAQHYRCLHPKELTSEHRKQCLKDLKAIGFQTGCGIMVGSPSQTLKHIVEDLHFMKELQPEMVGIGPFLPHHDTPFHNEPAGSFTLTLTLLSIIRLILPDVLLPATTALGTIDPQGREQGILAGANVVMPNLSPVAVRKKYMLYDDKICTGDEAAECRVCLSNRMKRIGYELVTDRGDSIRKLEEKRICTINIH</sequence>
<evidence type="ECO:0000256" key="2">
    <source>
        <dbReference type="ARBA" id="ARBA00022691"/>
    </source>
</evidence>
<feature type="binding site" evidence="8">
    <location>
        <position position="141"/>
    </location>
    <ligand>
        <name>(3R)-3-methyl-D-ornithine</name>
        <dbReference type="ChEBI" id="CHEBI:64642"/>
    </ligand>
</feature>
<dbReference type="SMART" id="SM00729">
    <property type="entry name" value="Elp3"/>
    <property type="match status" value="1"/>
</dbReference>
<feature type="binding site" evidence="7">
    <location>
        <position position="73"/>
    </location>
    <ligand>
        <name>[4Fe-4S] cluster</name>
        <dbReference type="ChEBI" id="CHEBI:49883"/>
        <note>4Fe-4S-S-AdoMet</note>
    </ligand>
</feature>
<dbReference type="InterPro" id="IPR006638">
    <property type="entry name" value="Elp3/MiaA/NifB-like_rSAM"/>
</dbReference>
<dbReference type="GO" id="GO:0051539">
    <property type="term" value="F:4 iron, 4 sulfur cluster binding"/>
    <property type="evidence" value="ECO:0007669"/>
    <property type="project" value="UniProtKB-KW"/>
</dbReference>
<feature type="binding site" evidence="7">
    <location>
        <position position="70"/>
    </location>
    <ligand>
        <name>[4Fe-4S] cluster</name>
        <dbReference type="ChEBI" id="CHEBI:49883"/>
        <note>4Fe-4S-S-AdoMet</note>
    </ligand>
</feature>
<evidence type="ECO:0000313" key="11">
    <source>
        <dbReference type="Proteomes" id="UP000030008"/>
    </source>
</evidence>
<dbReference type="CDD" id="cd01335">
    <property type="entry name" value="Radical_SAM"/>
    <property type="match status" value="1"/>
</dbReference>
<dbReference type="SFLD" id="SFLDG01280">
    <property type="entry name" value="HydE/PylB-like"/>
    <property type="match status" value="1"/>
</dbReference>
<reference evidence="10 11" key="1">
    <citation type="submission" date="2014-08" db="EMBL/GenBank/DDBJ databases">
        <title>Clostridium innocuum, an unnegligible vancomycin-resistant pathogen causing extra-intestinal infections.</title>
        <authorList>
            <person name="Feng Y."/>
            <person name="Chiu C.-H."/>
        </authorList>
    </citation>
    <scope>NUCLEOTIDE SEQUENCE [LARGE SCALE GENOMIC DNA]</scope>
    <source>
        <strain evidence="10 11">AN88</strain>
    </source>
</reference>
<evidence type="ECO:0000256" key="8">
    <source>
        <dbReference type="PIRSR" id="PIRSR004762-2"/>
    </source>
</evidence>
<keyword evidence="5 7" id="KW-0411">Iron-sulfur</keyword>
<dbReference type="SFLD" id="SFLDS00029">
    <property type="entry name" value="Radical_SAM"/>
    <property type="match status" value="1"/>
</dbReference>
<dbReference type="InterPro" id="IPR058240">
    <property type="entry name" value="rSAM_sf"/>
</dbReference>
<dbReference type="NCBIfam" id="TIGR03956">
    <property type="entry name" value="rSAM_HydE"/>
    <property type="match status" value="1"/>
</dbReference>
<dbReference type="InterPro" id="IPR010722">
    <property type="entry name" value="BATS_dom"/>
</dbReference>
<dbReference type="EMBL" id="JQIF01000017">
    <property type="protein sequence ID" value="KGJ54369.1"/>
    <property type="molecule type" value="Genomic_DNA"/>
</dbReference>
<dbReference type="PIRSF" id="PIRSF004762">
    <property type="entry name" value="CHP00423"/>
    <property type="match status" value="1"/>
</dbReference>
<protein>
    <submittedName>
        <fullName evidence="10">Biotin synthase</fullName>
    </submittedName>
</protein>
<dbReference type="Pfam" id="PF04055">
    <property type="entry name" value="Radical_SAM"/>
    <property type="match status" value="1"/>
</dbReference>
<evidence type="ECO:0000256" key="6">
    <source>
        <dbReference type="ARBA" id="ARBA00034078"/>
    </source>
</evidence>
<evidence type="ECO:0000313" key="10">
    <source>
        <dbReference type="EMBL" id="KGJ54369.1"/>
    </source>
</evidence>
<dbReference type="InterPro" id="IPR024021">
    <property type="entry name" value="FeFe-hyd_HydE_rSAM"/>
</dbReference>
<evidence type="ECO:0000256" key="5">
    <source>
        <dbReference type="ARBA" id="ARBA00023014"/>
    </source>
</evidence>
<dbReference type="SUPFAM" id="SSF102114">
    <property type="entry name" value="Radical SAM enzymes"/>
    <property type="match status" value="1"/>
</dbReference>
<accession>A0A099I8U0</accession>
<dbReference type="RefSeq" id="WP_044904287.1">
    <property type="nucleotide sequence ID" value="NZ_JQIF01000017.1"/>
</dbReference>
<evidence type="ECO:0000259" key="9">
    <source>
        <dbReference type="PROSITE" id="PS51918"/>
    </source>
</evidence>
<dbReference type="InterPro" id="IPR013785">
    <property type="entry name" value="Aldolase_TIM"/>
</dbReference>
<feature type="binding site" evidence="7">
    <location>
        <position position="66"/>
    </location>
    <ligand>
        <name>[4Fe-4S] cluster</name>
        <dbReference type="ChEBI" id="CHEBI:49883"/>
        <note>4Fe-4S-S-AdoMet</note>
    </ligand>
</feature>
<keyword evidence="2 7" id="KW-0949">S-adenosyl-L-methionine</keyword>
<comment type="caution">
    <text evidence="10">The sequence shown here is derived from an EMBL/GenBank/DDBJ whole genome shotgun (WGS) entry which is preliminary data.</text>
</comment>
<feature type="domain" description="Radical SAM core" evidence="9">
    <location>
        <begin position="52"/>
        <end position="290"/>
    </location>
</feature>
<dbReference type="GO" id="GO:0044272">
    <property type="term" value="P:sulfur compound biosynthetic process"/>
    <property type="evidence" value="ECO:0007669"/>
    <property type="project" value="UniProtKB-ARBA"/>
</dbReference>
<dbReference type="Proteomes" id="UP000030008">
    <property type="component" value="Unassembled WGS sequence"/>
</dbReference>
<proteinExistence type="predicted"/>
<keyword evidence="1 7" id="KW-0004">4Fe-4S</keyword>
<feature type="binding site" evidence="8">
    <location>
        <position position="166"/>
    </location>
    <ligand>
        <name>S-adenosyl-L-methionine</name>
        <dbReference type="ChEBI" id="CHEBI:59789"/>
    </ligand>
</feature>
<feature type="binding site" evidence="8">
    <location>
        <position position="237"/>
    </location>
    <ligand>
        <name>S-adenosyl-L-methionine</name>
        <dbReference type="ChEBI" id="CHEBI:59789"/>
    </ligand>
</feature>